<proteinExistence type="predicted"/>
<dbReference type="Proteomes" id="UP001292182">
    <property type="component" value="Unassembled WGS sequence"/>
</dbReference>
<evidence type="ECO:0000313" key="3">
    <source>
        <dbReference type="Proteomes" id="UP001292182"/>
    </source>
</evidence>
<evidence type="ECO:0000256" key="1">
    <source>
        <dbReference type="SAM" id="Phobius"/>
    </source>
</evidence>
<gene>
    <name evidence="2" type="ORF">N4G62_15255</name>
</gene>
<evidence type="ECO:0000313" key="2">
    <source>
        <dbReference type="EMBL" id="MDZ7283385.1"/>
    </source>
</evidence>
<accession>A0ABU5LTX4</accession>
<keyword evidence="1" id="KW-1133">Transmembrane helix</keyword>
<organism evidence="2 3">
    <name type="scientific">Sphingomonas sanguinis</name>
    <dbReference type="NCBI Taxonomy" id="33051"/>
    <lineage>
        <taxon>Bacteria</taxon>
        <taxon>Pseudomonadati</taxon>
        <taxon>Pseudomonadota</taxon>
        <taxon>Alphaproteobacteria</taxon>
        <taxon>Sphingomonadales</taxon>
        <taxon>Sphingomonadaceae</taxon>
        <taxon>Sphingomonas</taxon>
    </lineage>
</organism>
<comment type="caution">
    <text evidence="2">The sequence shown here is derived from an EMBL/GenBank/DDBJ whole genome shotgun (WGS) entry which is preliminary data.</text>
</comment>
<dbReference type="EMBL" id="JAOBTW010000021">
    <property type="protein sequence ID" value="MDZ7283385.1"/>
    <property type="molecule type" value="Genomic_DNA"/>
</dbReference>
<evidence type="ECO:0008006" key="4">
    <source>
        <dbReference type="Google" id="ProtNLM"/>
    </source>
</evidence>
<dbReference type="RefSeq" id="WP_322540030.1">
    <property type="nucleotide sequence ID" value="NZ_JAOBTW010000021.1"/>
</dbReference>
<feature type="transmembrane region" description="Helical" evidence="1">
    <location>
        <begin position="20"/>
        <end position="42"/>
    </location>
</feature>
<keyword evidence="1" id="KW-0812">Transmembrane</keyword>
<protein>
    <recommendedName>
        <fullName evidence="4">LemA family protein</fullName>
    </recommendedName>
</protein>
<name>A0ABU5LTX4_9SPHN</name>
<sequence>MDSFTKVLWITHTNNEWTALSAVGSLSAAVVAAIAAIIALYVPFRMKDAAEKEVKKALRIRQHEIASATYNALDVIISAVEARRQSDANALHKASAKAAGLAETLPLLVNHPGLTDGPIVAAMTVRQALLAVTRAGDALRTATLKFTTTNPAALGNSNAINQLMSAATIYYELDAALTLSKESEIRIEKFRKYHDIPVRSGGVFPVLPPAV</sequence>
<keyword evidence="3" id="KW-1185">Reference proteome</keyword>
<keyword evidence="1" id="KW-0472">Membrane</keyword>
<reference evidence="3" key="1">
    <citation type="submission" date="2023-07" db="EMBL/GenBank/DDBJ databases">
        <title>Whole genome sequence analysis of rice epiphytic Sphingomonas sanguinis OsEp_Plm_15B2.</title>
        <authorList>
            <person name="Sahu K.P."/>
            <person name="Asharani P."/>
            <person name="Reddy B."/>
            <person name="Kumar A."/>
        </authorList>
    </citation>
    <scope>NUCLEOTIDE SEQUENCE [LARGE SCALE GENOMIC DNA]</scope>
    <source>
        <strain evidence="3">OsEp_Plm_15B2</strain>
    </source>
</reference>